<dbReference type="EMBL" id="JBHRXP010000007">
    <property type="protein sequence ID" value="MFC3580890.1"/>
    <property type="molecule type" value="Genomic_DNA"/>
</dbReference>
<name>A0ABV7SXS9_9SPHN</name>
<comment type="caution">
    <text evidence="1">The sequence shown here is derived from an EMBL/GenBank/DDBJ whole genome shotgun (WGS) entry which is preliminary data.</text>
</comment>
<organism evidence="1 2">
    <name type="scientific">Sphingomonas hylomeconis</name>
    <dbReference type="NCBI Taxonomy" id="1395958"/>
    <lineage>
        <taxon>Bacteria</taxon>
        <taxon>Pseudomonadati</taxon>
        <taxon>Pseudomonadota</taxon>
        <taxon>Alphaproteobacteria</taxon>
        <taxon>Sphingomonadales</taxon>
        <taxon>Sphingomonadaceae</taxon>
        <taxon>Sphingomonas</taxon>
    </lineage>
</organism>
<keyword evidence="2" id="KW-1185">Reference proteome</keyword>
<evidence type="ECO:0000313" key="1">
    <source>
        <dbReference type="EMBL" id="MFC3580890.1"/>
    </source>
</evidence>
<accession>A0ABV7SXS9</accession>
<gene>
    <name evidence="1" type="ORF">ACFONA_12010</name>
</gene>
<sequence length="60" mass="6482">MSAAAAHPTVHEVKEINLAHNTFDGKKADLYINTGTLGGKHFLFTVEKADGRPTLIAIHL</sequence>
<proteinExistence type="predicted"/>
<evidence type="ECO:0000313" key="2">
    <source>
        <dbReference type="Proteomes" id="UP001595713"/>
    </source>
</evidence>
<dbReference type="RefSeq" id="WP_261294253.1">
    <property type="nucleotide sequence ID" value="NZ_JANQBK010000005.1"/>
</dbReference>
<protein>
    <submittedName>
        <fullName evidence="1">Uncharacterized protein</fullName>
    </submittedName>
</protein>
<dbReference type="Proteomes" id="UP001595713">
    <property type="component" value="Unassembled WGS sequence"/>
</dbReference>
<reference evidence="2" key="1">
    <citation type="journal article" date="2019" name="Int. J. Syst. Evol. Microbiol.">
        <title>The Global Catalogue of Microorganisms (GCM) 10K type strain sequencing project: providing services to taxonomists for standard genome sequencing and annotation.</title>
        <authorList>
            <consortium name="The Broad Institute Genomics Platform"/>
            <consortium name="The Broad Institute Genome Sequencing Center for Infectious Disease"/>
            <person name="Wu L."/>
            <person name="Ma J."/>
        </authorList>
    </citation>
    <scope>NUCLEOTIDE SEQUENCE [LARGE SCALE GENOMIC DNA]</scope>
    <source>
        <strain evidence="2">KCTC 42739</strain>
    </source>
</reference>